<name>A0A4Q1BYZ8_9BACT</name>
<protein>
    <submittedName>
        <fullName evidence="2">Gluconate 2-dehydrogenase subunit 3 family protein</fullName>
    </submittedName>
</protein>
<evidence type="ECO:0000313" key="3">
    <source>
        <dbReference type="Proteomes" id="UP000289455"/>
    </source>
</evidence>
<dbReference type="Proteomes" id="UP000289455">
    <property type="component" value="Unassembled WGS sequence"/>
</dbReference>
<sequence>MKRRKVLQSLAVSAGAMLALRSWATAWNKEIRVASTVFSPPEKEMLGHIASTFIPEGKAKGAKGVGVEIFLDKLFSDCYEPTDQAKIKAAIQFLLVQAELNHHQSFALCQASQREALLLDLEKMAEHLWAYTTLRRETIRGYITSEYVMTEHYHYVMAPGFYHGCVNV</sequence>
<comment type="caution">
    <text evidence="2">The sequence shown here is derived from an EMBL/GenBank/DDBJ whole genome shotgun (WGS) entry which is preliminary data.</text>
</comment>
<gene>
    <name evidence="2" type="ORF">ESB04_07165</name>
</gene>
<accession>A0A4Q1BYZ8</accession>
<dbReference type="OrthoDB" id="6385145at2"/>
<dbReference type="EMBL" id="SDHY01000004">
    <property type="protein sequence ID" value="RXK48733.1"/>
    <property type="molecule type" value="Genomic_DNA"/>
</dbReference>
<evidence type="ECO:0000256" key="1">
    <source>
        <dbReference type="SAM" id="SignalP"/>
    </source>
</evidence>
<dbReference type="RefSeq" id="WP_129027058.1">
    <property type="nucleotide sequence ID" value="NZ_SDHY01000004.1"/>
</dbReference>
<evidence type="ECO:0000313" key="2">
    <source>
        <dbReference type="EMBL" id="RXK48733.1"/>
    </source>
</evidence>
<dbReference type="AlphaFoldDB" id="A0A4Q1BYZ8"/>
<feature type="chain" id="PRO_5020851243" evidence="1">
    <location>
        <begin position="25"/>
        <end position="168"/>
    </location>
</feature>
<organism evidence="2 3">
    <name type="scientific">Aquirufa rosea</name>
    <dbReference type="NCBI Taxonomy" id="2509241"/>
    <lineage>
        <taxon>Bacteria</taxon>
        <taxon>Pseudomonadati</taxon>
        <taxon>Bacteroidota</taxon>
        <taxon>Cytophagia</taxon>
        <taxon>Cytophagales</taxon>
        <taxon>Flectobacillaceae</taxon>
        <taxon>Aquirufa</taxon>
    </lineage>
</organism>
<proteinExistence type="predicted"/>
<keyword evidence="3" id="KW-1185">Reference proteome</keyword>
<dbReference type="InterPro" id="IPR027056">
    <property type="entry name" value="Gluconate_2DH_su3"/>
</dbReference>
<keyword evidence="1" id="KW-0732">Signal</keyword>
<feature type="signal peptide" evidence="1">
    <location>
        <begin position="1"/>
        <end position="24"/>
    </location>
</feature>
<dbReference type="Pfam" id="PF13618">
    <property type="entry name" value="Gluconate_2-dh3"/>
    <property type="match status" value="1"/>
</dbReference>
<reference evidence="2 3" key="1">
    <citation type="submission" date="2019-01" db="EMBL/GenBank/DDBJ databases">
        <title>Cytophagaceae bacterium strain CAR-16.</title>
        <authorList>
            <person name="Chen W.-M."/>
        </authorList>
    </citation>
    <scope>NUCLEOTIDE SEQUENCE [LARGE SCALE GENOMIC DNA]</scope>
    <source>
        <strain evidence="2 3">CAR-16</strain>
    </source>
</reference>